<accession>A0ABY9FHC1</accession>
<sequence length="67" mass="7509">MLLEKLALPEEGSAGFFLGLGFEFWVYIRFFGNGHWRFRSYSGSLLKSAKVSKCMVSPSPATTGDER</sequence>
<keyword evidence="1" id="KW-0472">Membrane</keyword>
<protein>
    <submittedName>
        <fullName evidence="2">Uncharacterized protein</fullName>
    </submittedName>
</protein>
<keyword evidence="3" id="KW-1185">Reference proteome</keyword>
<evidence type="ECO:0000313" key="2">
    <source>
        <dbReference type="EMBL" id="WLH02939.1"/>
    </source>
</evidence>
<organism evidence="2 3">
    <name type="scientific">Pseudomonas beijingensis</name>
    <dbReference type="NCBI Taxonomy" id="2954101"/>
    <lineage>
        <taxon>Bacteria</taxon>
        <taxon>Pseudomonadati</taxon>
        <taxon>Pseudomonadota</taxon>
        <taxon>Gammaproteobacteria</taxon>
        <taxon>Pseudomonadales</taxon>
        <taxon>Pseudomonadaceae</taxon>
        <taxon>Pseudomonas</taxon>
    </lineage>
</organism>
<evidence type="ECO:0000256" key="1">
    <source>
        <dbReference type="SAM" id="Phobius"/>
    </source>
</evidence>
<evidence type="ECO:0000313" key="3">
    <source>
        <dbReference type="Proteomes" id="UP001224838"/>
    </source>
</evidence>
<reference evidence="2 3" key="1">
    <citation type="submission" date="2023-02" db="EMBL/GenBank/DDBJ databases">
        <title>Evolution of Hrp T3SS in non-pathogenic Pseudomonas fluorescens.</title>
        <authorList>
            <person name="Liao K."/>
            <person name="Wei H."/>
            <person name="Gu Y."/>
        </authorList>
    </citation>
    <scope>NUCLEOTIDE SEQUENCE [LARGE SCALE GENOMIC DNA]</scope>
    <source>
        <strain evidence="2 3">FP2034</strain>
    </source>
</reference>
<name>A0ABY9FHC1_9PSED</name>
<gene>
    <name evidence="2" type="ORF">PSH92_08725</name>
</gene>
<feature type="transmembrane region" description="Helical" evidence="1">
    <location>
        <begin position="12"/>
        <end position="32"/>
    </location>
</feature>
<dbReference type="Proteomes" id="UP001224838">
    <property type="component" value="Chromosome"/>
</dbReference>
<proteinExistence type="predicted"/>
<keyword evidence="1" id="KW-1133">Transmembrane helix</keyword>
<keyword evidence="1" id="KW-0812">Transmembrane</keyword>
<dbReference type="EMBL" id="CP117451">
    <property type="protein sequence ID" value="WLH02939.1"/>
    <property type="molecule type" value="Genomic_DNA"/>
</dbReference>
<dbReference type="RefSeq" id="WP_305470328.1">
    <property type="nucleotide sequence ID" value="NZ_CP117425.1"/>
</dbReference>